<name>A0A1I2MU45_9BACL</name>
<dbReference type="STRING" id="269670.SAMN02982927_00058"/>
<dbReference type="RefSeq" id="WP_093668924.1">
    <property type="nucleotide sequence ID" value="NZ_FOOY01000003.1"/>
</dbReference>
<dbReference type="CDD" id="cd00431">
    <property type="entry name" value="cysteine_hydrolases"/>
    <property type="match status" value="1"/>
</dbReference>
<dbReference type="PANTHER" id="PTHR43540">
    <property type="entry name" value="PEROXYUREIDOACRYLATE/UREIDOACRYLATE AMIDOHYDROLASE-RELATED"/>
    <property type="match status" value="1"/>
</dbReference>
<evidence type="ECO:0000256" key="2">
    <source>
        <dbReference type="ARBA" id="ARBA00022801"/>
    </source>
</evidence>
<evidence type="ECO:0000256" key="1">
    <source>
        <dbReference type="ARBA" id="ARBA00006336"/>
    </source>
</evidence>
<dbReference type="InterPro" id="IPR036380">
    <property type="entry name" value="Isochorismatase-like_sf"/>
</dbReference>
<comment type="similarity">
    <text evidence="1">Belongs to the isochorismatase family.</text>
</comment>
<dbReference type="Proteomes" id="UP000198752">
    <property type="component" value="Unassembled WGS sequence"/>
</dbReference>
<reference evidence="5" key="1">
    <citation type="submission" date="2016-10" db="EMBL/GenBank/DDBJ databases">
        <authorList>
            <person name="Varghese N."/>
            <person name="Submissions S."/>
        </authorList>
    </citation>
    <scope>NUCLEOTIDE SEQUENCE [LARGE SCALE GENOMIC DNA]</scope>
    <source>
        <strain evidence="5">ATCC 700379</strain>
    </source>
</reference>
<evidence type="ECO:0000259" key="3">
    <source>
        <dbReference type="Pfam" id="PF00857"/>
    </source>
</evidence>
<dbReference type="SUPFAM" id="SSF52499">
    <property type="entry name" value="Isochorismatase-like hydrolases"/>
    <property type="match status" value="1"/>
</dbReference>
<dbReference type="InterPro" id="IPR050272">
    <property type="entry name" value="Isochorismatase-like_hydrls"/>
</dbReference>
<gene>
    <name evidence="4" type="ORF">SAMN02982927_00058</name>
</gene>
<dbReference type="EMBL" id="FOOY01000003">
    <property type="protein sequence ID" value="SFF94420.1"/>
    <property type="molecule type" value="Genomic_DNA"/>
</dbReference>
<dbReference type="Gene3D" id="3.40.50.850">
    <property type="entry name" value="Isochorismatase-like"/>
    <property type="match status" value="1"/>
</dbReference>
<accession>A0A1I2MU45</accession>
<dbReference type="InterPro" id="IPR000868">
    <property type="entry name" value="Isochorismatase-like_dom"/>
</dbReference>
<keyword evidence="5" id="KW-1185">Reference proteome</keyword>
<dbReference type="OrthoDB" id="9796485at2"/>
<dbReference type="AlphaFoldDB" id="A0A1I2MU45"/>
<dbReference type="GO" id="GO:0016787">
    <property type="term" value="F:hydrolase activity"/>
    <property type="evidence" value="ECO:0007669"/>
    <property type="project" value="UniProtKB-KW"/>
</dbReference>
<dbReference type="Pfam" id="PF00857">
    <property type="entry name" value="Isochorismatase"/>
    <property type="match status" value="1"/>
</dbReference>
<evidence type="ECO:0000313" key="4">
    <source>
        <dbReference type="EMBL" id="SFF94420.1"/>
    </source>
</evidence>
<dbReference type="PANTHER" id="PTHR43540:SF10">
    <property type="entry name" value="ISOCHORISMATASE"/>
    <property type="match status" value="1"/>
</dbReference>
<evidence type="ECO:0000313" key="5">
    <source>
        <dbReference type="Proteomes" id="UP000198752"/>
    </source>
</evidence>
<proteinExistence type="inferred from homology"/>
<feature type="domain" description="Isochorismatase-like" evidence="3">
    <location>
        <begin position="5"/>
        <end position="174"/>
    </location>
</feature>
<protein>
    <submittedName>
        <fullName evidence="4">Nicotinamidase-related amidase</fullName>
    </submittedName>
</protein>
<organism evidence="4 5">
    <name type="scientific">Sporolactobacillus nakayamae</name>
    <dbReference type="NCBI Taxonomy" id="269670"/>
    <lineage>
        <taxon>Bacteria</taxon>
        <taxon>Bacillati</taxon>
        <taxon>Bacillota</taxon>
        <taxon>Bacilli</taxon>
        <taxon>Bacillales</taxon>
        <taxon>Sporolactobacillaceae</taxon>
        <taxon>Sporolactobacillus</taxon>
    </lineage>
</organism>
<keyword evidence="2" id="KW-0378">Hydrolase</keyword>
<sequence length="180" mass="20580">MVSEALLVIDMSNDFVDDRGGLTAGKPAQQIVPFIKDLADHFFEEGKPVFFCMDAHEPNDAHFKLWPPHNIKGTWGAKLYGLLDEWYTAHAQESNVIFVPKPEYDAFIRTDLDGMLKERHIDTVHLTGVCTDICDFLTAYGAYSRGYKTIAHRRGMATFTEQHELFLRHMNAIFKTEIID</sequence>